<reference evidence="2 3" key="1">
    <citation type="submission" date="2019-05" db="EMBL/GenBank/DDBJ databases">
        <title>Another draft genome of Portunus trituberculatus and its Hox gene families provides insights of decapod evolution.</title>
        <authorList>
            <person name="Jeong J.-H."/>
            <person name="Song I."/>
            <person name="Kim S."/>
            <person name="Choi T."/>
            <person name="Kim D."/>
            <person name="Ryu S."/>
            <person name="Kim W."/>
        </authorList>
    </citation>
    <scope>NUCLEOTIDE SEQUENCE [LARGE SCALE GENOMIC DNA]</scope>
    <source>
        <tissue evidence="2">Muscle</tissue>
    </source>
</reference>
<proteinExistence type="predicted"/>
<accession>A0A5B7G3E9</accession>
<evidence type="ECO:0000313" key="2">
    <source>
        <dbReference type="EMBL" id="MPC51743.1"/>
    </source>
</evidence>
<keyword evidence="3" id="KW-1185">Reference proteome</keyword>
<feature type="compositionally biased region" description="Low complexity" evidence="1">
    <location>
        <begin position="50"/>
        <end position="72"/>
    </location>
</feature>
<comment type="caution">
    <text evidence="2">The sequence shown here is derived from an EMBL/GenBank/DDBJ whole genome shotgun (WGS) entry which is preliminary data.</text>
</comment>
<evidence type="ECO:0000256" key="1">
    <source>
        <dbReference type="SAM" id="MobiDB-lite"/>
    </source>
</evidence>
<dbReference type="AlphaFoldDB" id="A0A5B7G3E9"/>
<name>A0A5B7G3E9_PORTR</name>
<sequence length="83" mass="8957">MPNIHPSSTLHTHTAATSPHLGHHTPHFTMNTAKGKEKSTNKSRGKHLSITTTTTTNTTRTPTNTITTTKTKQGISAAKKKTI</sequence>
<feature type="compositionally biased region" description="Low complexity" evidence="1">
    <location>
        <begin position="1"/>
        <end position="20"/>
    </location>
</feature>
<organism evidence="2 3">
    <name type="scientific">Portunus trituberculatus</name>
    <name type="common">Swimming crab</name>
    <name type="synonym">Neptunus trituberculatus</name>
    <dbReference type="NCBI Taxonomy" id="210409"/>
    <lineage>
        <taxon>Eukaryota</taxon>
        <taxon>Metazoa</taxon>
        <taxon>Ecdysozoa</taxon>
        <taxon>Arthropoda</taxon>
        <taxon>Crustacea</taxon>
        <taxon>Multicrustacea</taxon>
        <taxon>Malacostraca</taxon>
        <taxon>Eumalacostraca</taxon>
        <taxon>Eucarida</taxon>
        <taxon>Decapoda</taxon>
        <taxon>Pleocyemata</taxon>
        <taxon>Brachyura</taxon>
        <taxon>Eubrachyura</taxon>
        <taxon>Portunoidea</taxon>
        <taxon>Portunidae</taxon>
        <taxon>Portuninae</taxon>
        <taxon>Portunus</taxon>
    </lineage>
</organism>
<evidence type="ECO:0000313" key="3">
    <source>
        <dbReference type="Proteomes" id="UP000324222"/>
    </source>
</evidence>
<gene>
    <name evidence="2" type="ORF">E2C01_045596</name>
</gene>
<protein>
    <submittedName>
        <fullName evidence="2">Uncharacterized protein</fullName>
    </submittedName>
</protein>
<feature type="region of interest" description="Disordered" evidence="1">
    <location>
        <begin position="1"/>
        <end position="83"/>
    </location>
</feature>
<dbReference type="EMBL" id="VSRR010010379">
    <property type="protein sequence ID" value="MPC51743.1"/>
    <property type="molecule type" value="Genomic_DNA"/>
</dbReference>
<dbReference type="Proteomes" id="UP000324222">
    <property type="component" value="Unassembled WGS sequence"/>
</dbReference>